<evidence type="ECO:0000259" key="2">
    <source>
        <dbReference type="Pfam" id="PF22936"/>
    </source>
</evidence>
<name>A0AAW1H238_SAPOF</name>
<feature type="domain" description="Retrovirus-related Pol polyprotein from transposon TNT 1-94-like beta-barrel" evidence="2">
    <location>
        <begin position="361"/>
        <end position="435"/>
    </location>
</feature>
<comment type="caution">
    <text evidence="3">The sequence shown here is derived from an EMBL/GenBank/DDBJ whole genome shotgun (WGS) entry which is preliminary data.</text>
</comment>
<feature type="domain" description="Retrotransposon Copia-like N-terminal" evidence="1">
    <location>
        <begin position="26"/>
        <end position="68"/>
    </location>
</feature>
<dbReference type="InterPro" id="IPR029472">
    <property type="entry name" value="Copia-like_N"/>
</dbReference>
<reference evidence="3" key="1">
    <citation type="submission" date="2024-03" db="EMBL/GenBank/DDBJ databases">
        <title>WGS assembly of Saponaria officinalis var. Norfolk2.</title>
        <authorList>
            <person name="Jenkins J."/>
            <person name="Shu S."/>
            <person name="Grimwood J."/>
            <person name="Barry K."/>
            <person name="Goodstein D."/>
            <person name="Schmutz J."/>
            <person name="Leebens-Mack J."/>
            <person name="Osbourn A."/>
        </authorList>
    </citation>
    <scope>NUCLEOTIDE SEQUENCE [LARGE SCALE GENOMIC DNA]</scope>
    <source>
        <strain evidence="3">JIC</strain>
    </source>
</reference>
<keyword evidence="4" id="KW-1185">Reference proteome</keyword>
<dbReference type="Pfam" id="PF14244">
    <property type="entry name" value="Retrotran_gag_3"/>
    <property type="match status" value="1"/>
</dbReference>
<protein>
    <recommendedName>
        <fullName evidence="5">Retrotransposon Copia-like N-terminal domain-containing protein</fullName>
    </recommendedName>
</protein>
<dbReference type="PANTHER" id="PTHR34222">
    <property type="entry name" value="GAG_PRE-INTEGRS DOMAIN-CONTAINING PROTEIN"/>
    <property type="match status" value="1"/>
</dbReference>
<proteinExistence type="predicted"/>
<evidence type="ECO:0000259" key="1">
    <source>
        <dbReference type="Pfam" id="PF14244"/>
    </source>
</evidence>
<dbReference type="PANTHER" id="PTHR34222:SF99">
    <property type="entry name" value="PROTEIN, PUTATIVE-RELATED"/>
    <property type="match status" value="1"/>
</dbReference>
<dbReference type="AlphaFoldDB" id="A0AAW1H238"/>
<dbReference type="Proteomes" id="UP001443914">
    <property type="component" value="Unassembled WGS sequence"/>
</dbReference>
<organism evidence="3 4">
    <name type="scientific">Saponaria officinalis</name>
    <name type="common">Common soapwort</name>
    <name type="synonym">Lychnis saponaria</name>
    <dbReference type="NCBI Taxonomy" id="3572"/>
    <lineage>
        <taxon>Eukaryota</taxon>
        <taxon>Viridiplantae</taxon>
        <taxon>Streptophyta</taxon>
        <taxon>Embryophyta</taxon>
        <taxon>Tracheophyta</taxon>
        <taxon>Spermatophyta</taxon>
        <taxon>Magnoliopsida</taxon>
        <taxon>eudicotyledons</taxon>
        <taxon>Gunneridae</taxon>
        <taxon>Pentapetalae</taxon>
        <taxon>Caryophyllales</taxon>
        <taxon>Caryophyllaceae</taxon>
        <taxon>Caryophylleae</taxon>
        <taxon>Saponaria</taxon>
    </lineage>
</organism>
<evidence type="ECO:0000313" key="3">
    <source>
        <dbReference type="EMBL" id="KAK9671177.1"/>
    </source>
</evidence>
<dbReference type="EMBL" id="JBDFQZ010000012">
    <property type="protein sequence ID" value="KAK9671177.1"/>
    <property type="molecule type" value="Genomic_DNA"/>
</dbReference>
<evidence type="ECO:0008006" key="5">
    <source>
        <dbReference type="Google" id="ProtNLM"/>
    </source>
</evidence>
<accession>A0AAW1H238</accession>
<gene>
    <name evidence="3" type="ORF">RND81_12G011200</name>
</gene>
<sequence>MSSSTSSDTSSPSYDHYDNLLFLSTSDQPHLQLTPYLFDGTNFFDWKRDALIALTAKNKDGFVTGACKVSASLPEKKQNQWTRYGQLNALELYQLKKDLSNNSQENTSLIDYYSSLKRSWESIDSVDPLPTCTCGALKLCTCQLLKRFLDRKTHSKLIQLLMGLNSSYQSVKTHILSMDPLPPLNKALGLLHKIEKQKQISDITADALVDSTAYVSFRKGHTVDECFKLKTCSFCHMKGHIMDHCYKLKNHNAKLGKGNFGRRSAHAVEVLPSTNCVDEHPLHPLTAPVSAIIHGSSSDDALQKMLSSDTVQGIVSNVMSQVLNAIADQSPVSGSHHSTSVGMYVSSSAFSVCNAVNSLDWIIDSGASDHMTSHLSLLHDISCLSKPIIVVLPDGTAKSVTQIGKVFLTPDIILTNVLFIPNFQHNLLSIGKLIDQSNMIVMFSPNECLFQDHSSSNILAVGKRIGGLYRFSSSVSSSCLSHVNSESVASTSGIHAVNSLSFSNLELLHVRLGHTSVDKLKHVPTFTF</sequence>
<dbReference type="InterPro" id="IPR054722">
    <property type="entry name" value="PolX-like_BBD"/>
</dbReference>
<dbReference type="Pfam" id="PF22936">
    <property type="entry name" value="Pol_BBD"/>
    <property type="match status" value="1"/>
</dbReference>
<evidence type="ECO:0000313" key="4">
    <source>
        <dbReference type="Proteomes" id="UP001443914"/>
    </source>
</evidence>